<dbReference type="Gene3D" id="1.10.260.40">
    <property type="entry name" value="lambda repressor-like DNA-binding domains"/>
    <property type="match status" value="1"/>
</dbReference>
<evidence type="ECO:0000313" key="3">
    <source>
        <dbReference type="Proteomes" id="UP000253647"/>
    </source>
</evidence>
<dbReference type="SMART" id="SM00530">
    <property type="entry name" value="HTH_XRE"/>
    <property type="match status" value="1"/>
</dbReference>
<proteinExistence type="predicted"/>
<organism evidence="2 3">
    <name type="scientific">Marinobacter nauticus</name>
    <name type="common">Marinobacter hydrocarbonoclasticus</name>
    <name type="synonym">Marinobacter aquaeolei</name>
    <dbReference type="NCBI Taxonomy" id="2743"/>
    <lineage>
        <taxon>Bacteria</taxon>
        <taxon>Pseudomonadati</taxon>
        <taxon>Pseudomonadota</taxon>
        <taxon>Gammaproteobacteria</taxon>
        <taxon>Pseudomonadales</taxon>
        <taxon>Marinobacteraceae</taxon>
        <taxon>Marinobacter</taxon>
    </lineage>
</organism>
<dbReference type="CDD" id="cd00093">
    <property type="entry name" value="HTH_XRE"/>
    <property type="match status" value="1"/>
</dbReference>
<accession>A0A368XCM8</accession>
<dbReference type="GO" id="GO:0003677">
    <property type="term" value="F:DNA binding"/>
    <property type="evidence" value="ECO:0007669"/>
    <property type="project" value="InterPro"/>
</dbReference>
<feature type="domain" description="HTH cro/C1-type" evidence="1">
    <location>
        <begin position="6"/>
        <end position="60"/>
    </location>
</feature>
<comment type="caution">
    <text evidence="2">The sequence shown here is derived from an EMBL/GenBank/DDBJ whole genome shotgun (WGS) entry which is preliminary data.</text>
</comment>
<dbReference type="Proteomes" id="UP000253647">
    <property type="component" value="Unassembled WGS sequence"/>
</dbReference>
<name>A0A368XCM8_MARNT</name>
<sequence>MLAQALKNIRKERQLSQSTVADSVGVKQATISGFENRPEASRVETLFKLLTALDLELHLSDRNSKQTESGWDQEW</sequence>
<dbReference type="PROSITE" id="PS50943">
    <property type="entry name" value="HTH_CROC1"/>
    <property type="match status" value="1"/>
</dbReference>
<dbReference type="InterPro" id="IPR010982">
    <property type="entry name" value="Lambda_DNA-bd_dom_sf"/>
</dbReference>
<dbReference type="EMBL" id="QPJI01000013">
    <property type="protein sequence ID" value="RCW64986.1"/>
    <property type="molecule type" value="Genomic_DNA"/>
</dbReference>
<evidence type="ECO:0000259" key="1">
    <source>
        <dbReference type="PROSITE" id="PS50943"/>
    </source>
</evidence>
<protein>
    <submittedName>
        <fullName evidence="2">HTH-type transcriptional regulator/antitoxin HipB</fullName>
    </submittedName>
</protein>
<evidence type="ECO:0000313" key="2">
    <source>
        <dbReference type="EMBL" id="RCW64986.1"/>
    </source>
</evidence>
<dbReference type="InterPro" id="IPR001387">
    <property type="entry name" value="Cro/C1-type_HTH"/>
</dbReference>
<dbReference type="AlphaFoldDB" id="A0A368XCM8"/>
<dbReference type="Pfam" id="PF01381">
    <property type="entry name" value="HTH_3"/>
    <property type="match status" value="1"/>
</dbReference>
<gene>
    <name evidence="2" type="ORF">DET61_1137</name>
</gene>
<reference evidence="2 3" key="1">
    <citation type="submission" date="2018-07" db="EMBL/GenBank/DDBJ databases">
        <title>Freshwater and sediment microbial communities from various areas in North America, analyzing microbe dynamics in response to fracking.</title>
        <authorList>
            <person name="Lamendella R."/>
        </authorList>
    </citation>
    <scope>NUCLEOTIDE SEQUENCE [LARGE SCALE GENOMIC DNA]</scope>
    <source>
        <strain evidence="2 3">105B</strain>
    </source>
</reference>
<dbReference type="SUPFAM" id="SSF47413">
    <property type="entry name" value="lambda repressor-like DNA-binding domains"/>
    <property type="match status" value="1"/>
</dbReference>